<organism evidence="2 3">
    <name type="scientific">Rhodobacter xanthinilyticus</name>
    <dbReference type="NCBI Taxonomy" id="1850250"/>
    <lineage>
        <taxon>Bacteria</taxon>
        <taxon>Pseudomonadati</taxon>
        <taxon>Pseudomonadota</taxon>
        <taxon>Alphaproteobacteria</taxon>
        <taxon>Rhodobacterales</taxon>
        <taxon>Rhodobacter group</taxon>
        <taxon>Rhodobacter</taxon>
    </lineage>
</organism>
<keyword evidence="3" id="KW-1185">Reference proteome</keyword>
<dbReference type="Proteomes" id="UP000176562">
    <property type="component" value="Chromosome"/>
</dbReference>
<sequence>MPCCPASCEGVGFVCRFSFALARGVGQRRSSSVRFPPLDRVPEQARGVGQLVAFADAQDEEPLAPVVRADFRRREQACRKAVAHADQSAGDFGEAEAEMMGDIFEEDEGRFDFADDASDMRPEVARVVGTPALARDGERLARIARSDDIHRAAPRAAVEGGNIVPDRRAIQGRVLHPRHERGCGEGFPFDMAHSTISGDGDGEPEVKPARARAQRESEQGRVSGSGSASGGR</sequence>
<proteinExistence type="predicted"/>
<protein>
    <submittedName>
        <fullName evidence="2">Uncharacterized protein</fullName>
    </submittedName>
</protein>
<dbReference type="AlphaFoldDB" id="A0A1D9MFV7"/>
<evidence type="ECO:0000313" key="3">
    <source>
        <dbReference type="Proteomes" id="UP000176562"/>
    </source>
</evidence>
<evidence type="ECO:0000256" key="1">
    <source>
        <dbReference type="SAM" id="MobiDB-lite"/>
    </source>
</evidence>
<gene>
    <name evidence="2" type="ORF">LPB142_16000</name>
</gene>
<reference evidence="2 3" key="1">
    <citation type="submission" date="2016-10" db="EMBL/GenBank/DDBJ databases">
        <title>Rhodobacter sp. LPB0142, isolated from sea water.</title>
        <authorList>
            <person name="Kim E."/>
            <person name="Yi H."/>
        </authorList>
    </citation>
    <scope>NUCLEOTIDE SEQUENCE [LARGE SCALE GENOMIC DNA]</scope>
    <source>
        <strain evidence="2 3">LPB0142</strain>
    </source>
</reference>
<feature type="compositionally biased region" description="Basic and acidic residues" evidence="1">
    <location>
        <begin position="204"/>
        <end position="219"/>
    </location>
</feature>
<name>A0A1D9MFV7_9RHOB</name>
<feature type="region of interest" description="Disordered" evidence="1">
    <location>
        <begin position="189"/>
        <end position="232"/>
    </location>
</feature>
<dbReference type="STRING" id="1850250.LPB142_16000"/>
<accession>A0A1D9MFV7</accession>
<dbReference type="KEGG" id="rhp:LPB142_16000"/>
<dbReference type="EMBL" id="CP017781">
    <property type="protein sequence ID" value="AOZ70648.1"/>
    <property type="molecule type" value="Genomic_DNA"/>
</dbReference>
<dbReference type="AntiFam" id="ANF00163">
    <property type="entry name" value="Shadow ORF (opposite pspPIM)"/>
</dbReference>
<evidence type="ECO:0000313" key="2">
    <source>
        <dbReference type="EMBL" id="AOZ70648.1"/>
    </source>
</evidence>